<dbReference type="GO" id="GO:0033290">
    <property type="term" value="C:eukaryotic 48S preinitiation complex"/>
    <property type="evidence" value="ECO:0007669"/>
    <property type="project" value="UniProtKB-UniRule"/>
</dbReference>
<feature type="domain" description="RRM" evidence="8">
    <location>
        <begin position="221"/>
        <end position="299"/>
    </location>
</feature>
<dbReference type="GO" id="GO:0003723">
    <property type="term" value="F:RNA binding"/>
    <property type="evidence" value="ECO:0007669"/>
    <property type="project" value="UniProtKB-UniRule"/>
</dbReference>
<feature type="region of interest" description="Disordered" evidence="7">
    <location>
        <begin position="144"/>
        <end position="215"/>
    </location>
</feature>
<comment type="similarity">
    <text evidence="5">Belongs to the eIF-3 subunit G family.</text>
</comment>
<comment type="function">
    <text evidence="5">RNA-binding component of the eukaryotic translation initiation factor 3 (eIF-3) complex, which is involved in protein synthesis of a specialized repertoire of mRNAs and, together with other initiation factors, stimulates binding of mRNA and methionyl-tRNAi to the 40S ribosome. The eIF-3 complex specifically targets and initiates translation of a subset of mRNAs involved in cell proliferation. This subunit can bind 18S rRNA.</text>
</comment>
<accession>A0A553PI41</accession>
<dbReference type="Proteomes" id="UP000318571">
    <property type="component" value="Chromosome 5"/>
</dbReference>
<evidence type="ECO:0000256" key="2">
    <source>
        <dbReference type="ARBA" id="ARBA00022540"/>
    </source>
</evidence>
<dbReference type="PROSITE" id="PS50102">
    <property type="entry name" value="RRM"/>
    <property type="match status" value="1"/>
</dbReference>
<proteinExistence type="inferred from homology"/>
<dbReference type="Pfam" id="PF12353">
    <property type="entry name" value="eIF3g"/>
    <property type="match status" value="1"/>
</dbReference>
<feature type="compositionally biased region" description="Gly residues" evidence="7">
    <location>
        <begin position="168"/>
        <end position="177"/>
    </location>
</feature>
<evidence type="ECO:0000256" key="6">
    <source>
        <dbReference type="PROSITE-ProRule" id="PRU00176"/>
    </source>
</evidence>
<dbReference type="GO" id="GO:0003743">
    <property type="term" value="F:translation initiation factor activity"/>
    <property type="evidence" value="ECO:0007669"/>
    <property type="project" value="UniProtKB-UniRule"/>
</dbReference>
<reference evidence="9 10" key="1">
    <citation type="journal article" date="2018" name="Nat. Ecol. Evol.">
        <title>Genomic signatures of mitonuclear coevolution across populations of Tigriopus californicus.</title>
        <authorList>
            <person name="Barreto F.S."/>
            <person name="Watson E.T."/>
            <person name="Lima T.G."/>
            <person name="Willett C.S."/>
            <person name="Edmands S."/>
            <person name="Li W."/>
            <person name="Burton R.S."/>
        </authorList>
    </citation>
    <scope>NUCLEOTIDE SEQUENCE [LARGE SCALE GENOMIC DNA]</scope>
    <source>
        <strain evidence="9 10">San Diego</strain>
    </source>
</reference>
<keyword evidence="10" id="KW-1185">Reference proteome</keyword>
<evidence type="ECO:0000256" key="7">
    <source>
        <dbReference type="SAM" id="MobiDB-lite"/>
    </source>
</evidence>
<dbReference type="InterPro" id="IPR017334">
    <property type="entry name" value="eIF3_g"/>
</dbReference>
<feature type="compositionally biased region" description="Basic and acidic residues" evidence="7">
    <location>
        <begin position="197"/>
        <end position="215"/>
    </location>
</feature>
<organism evidence="9 10">
    <name type="scientific">Tigriopus californicus</name>
    <name type="common">Marine copepod</name>
    <dbReference type="NCBI Taxonomy" id="6832"/>
    <lineage>
        <taxon>Eukaryota</taxon>
        <taxon>Metazoa</taxon>
        <taxon>Ecdysozoa</taxon>
        <taxon>Arthropoda</taxon>
        <taxon>Crustacea</taxon>
        <taxon>Multicrustacea</taxon>
        <taxon>Hexanauplia</taxon>
        <taxon>Copepoda</taxon>
        <taxon>Harpacticoida</taxon>
        <taxon>Harpacticidae</taxon>
        <taxon>Tigriopus</taxon>
    </lineage>
</organism>
<dbReference type="GO" id="GO:0001732">
    <property type="term" value="P:formation of cytoplasmic translation initiation complex"/>
    <property type="evidence" value="ECO:0007669"/>
    <property type="project" value="UniProtKB-UniRule"/>
</dbReference>
<keyword evidence="2 5" id="KW-0396">Initiation factor</keyword>
<dbReference type="CDD" id="cd12933">
    <property type="entry name" value="eIF3G"/>
    <property type="match status" value="1"/>
</dbReference>
<dbReference type="SUPFAM" id="SSF54928">
    <property type="entry name" value="RNA-binding domain, RBD"/>
    <property type="match status" value="1"/>
</dbReference>
<dbReference type="InterPro" id="IPR024675">
    <property type="entry name" value="eIF3g_N"/>
</dbReference>
<evidence type="ECO:0000256" key="3">
    <source>
        <dbReference type="ARBA" id="ARBA00022884"/>
    </source>
</evidence>
<gene>
    <name evidence="9" type="ORF">TCAL_12477</name>
</gene>
<dbReference type="EMBL" id="VCGU01000004">
    <property type="protein sequence ID" value="TRY77352.1"/>
    <property type="molecule type" value="Genomic_DNA"/>
</dbReference>
<keyword evidence="3 6" id="KW-0694">RNA-binding</keyword>
<sequence>MPEPREMTSSNWDEENEPADASLPMPSEKMVGKDTKIVTTYSLNDEDKRVKHVRTYKIERKLVSKAVAQRKSLAKFGESADDRPGPDPATTIVAEEISMQFVANKEESEKDNEDKSALDVLKEKSKGVVKCRICKEDHWTTNCPYKETLGPLRDSLAGKDVDKEDDAGGSGLPGGPGATASASNVTSGGKYIPPSRRGGEGGARDRIGESMPDRRKNEDTYAIRVSNVSANALETDLQELFKPFGNIARIFLAKDRNTGECKGFAFINYYKKEDAARAISTVNRLGYDNLILNVEWAKPSGT</sequence>
<comment type="subcellular location">
    <subcellularLocation>
        <location evidence="5">Cytoplasm</location>
    </subcellularLocation>
</comment>
<dbReference type="STRING" id="6832.A0A553PI41"/>
<dbReference type="SMART" id="SM00360">
    <property type="entry name" value="RRM"/>
    <property type="match status" value="1"/>
</dbReference>
<evidence type="ECO:0000259" key="8">
    <source>
        <dbReference type="PROSITE" id="PS50102"/>
    </source>
</evidence>
<dbReference type="Gene3D" id="3.30.70.330">
    <property type="match status" value="1"/>
</dbReference>
<dbReference type="InterPro" id="IPR034240">
    <property type="entry name" value="eIF3G_RRM"/>
</dbReference>
<comment type="caution">
    <text evidence="9">The sequence shown here is derived from an EMBL/GenBank/DDBJ whole genome shotgun (WGS) entry which is preliminary data.</text>
</comment>
<feature type="region of interest" description="Disordered" evidence="7">
    <location>
        <begin position="1"/>
        <end position="28"/>
    </location>
</feature>
<keyword evidence="1 5" id="KW-0963">Cytoplasm</keyword>
<dbReference type="PIRSF" id="PIRSF037949">
    <property type="entry name" value="Transl_init_eIF-3_RNA-bind"/>
    <property type="match status" value="1"/>
</dbReference>
<dbReference type="AlphaFoldDB" id="A0A553PI41"/>
<dbReference type="InterPro" id="IPR000504">
    <property type="entry name" value="RRM_dom"/>
</dbReference>
<dbReference type="Pfam" id="PF00076">
    <property type="entry name" value="RRM_1"/>
    <property type="match status" value="1"/>
</dbReference>
<evidence type="ECO:0000313" key="10">
    <source>
        <dbReference type="Proteomes" id="UP000318571"/>
    </source>
</evidence>
<dbReference type="InterPro" id="IPR012677">
    <property type="entry name" value="Nucleotide-bd_a/b_plait_sf"/>
</dbReference>
<keyword evidence="4 5" id="KW-0648">Protein biosynthesis</keyword>
<dbReference type="OrthoDB" id="639027at2759"/>
<dbReference type="InterPro" id="IPR035979">
    <property type="entry name" value="RBD_domain_sf"/>
</dbReference>
<dbReference type="OMA" id="ICQGDHF"/>
<dbReference type="GO" id="GO:0005852">
    <property type="term" value="C:eukaryotic translation initiation factor 3 complex"/>
    <property type="evidence" value="ECO:0007669"/>
    <property type="project" value="UniProtKB-UniRule"/>
</dbReference>
<dbReference type="CDD" id="cd12408">
    <property type="entry name" value="RRM_eIF3G_like"/>
    <property type="match status" value="1"/>
</dbReference>
<protein>
    <recommendedName>
        <fullName evidence="5">Eukaryotic translation initiation factor 3 subunit G</fullName>
        <shortName evidence="5">eIF3g</shortName>
    </recommendedName>
    <alternativeName>
        <fullName evidence="5">Eukaryotic translation initiation factor 3 RNA-binding subunit</fullName>
        <shortName evidence="5">eIF-3 RNA-binding subunit</shortName>
    </alternativeName>
    <alternativeName>
        <fullName evidence="5">Eukaryotic translation initiation factor 3 subunit 4</fullName>
    </alternativeName>
</protein>
<comment type="subunit">
    <text evidence="5">Component of the eukaryotic translation initiation factor 3 (eIF-3) complex.</text>
</comment>
<evidence type="ECO:0000256" key="5">
    <source>
        <dbReference type="HAMAP-Rule" id="MF_03006"/>
    </source>
</evidence>
<name>A0A553PI41_TIGCA</name>
<evidence type="ECO:0000256" key="4">
    <source>
        <dbReference type="ARBA" id="ARBA00022917"/>
    </source>
</evidence>
<evidence type="ECO:0000256" key="1">
    <source>
        <dbReference type="ARBA" id="ARBA00022490"/>
    </source>
</evidence>
<dbReference type="HAMAP" id="MF_03006">
    <property type="entry name" value="eIF3g"/>
    <property type="match status" value="1"/>
</dbReference>
<evidence type="ECO:0000313" key="9">
    <source>
        <dbReference type="EMBL" id="TRY77352.1"/>
    </source>
</evidence>
<dbReference type="PANTHER" id="PTHR10352">
    <property type="entry name" value="EUKARYOTIC TRANSLATION INITIATION FACTOR 3 SUBUNIT G"/>
    <property type="match status" value="1"/>
</dbReference>
<dbReference type="GO" id="GO:0016282">
    <property type="term" value="C:eukaryotic 43S preinitiation complex"/>
    <property type="evidence" value="ECO:0007669"/>
    <property type="project" value="UniProtKB-UniRule"/>
</dbReference>